<evidence type="ECO:0000256" key="1">
    <source>
        <dbReference type="ARBA" id="ARBA00001974"/>
    </source>
</evidence>
<dbReference type="InterPro" id="IPR018394">
    <property type="entry name" value="DNA_photolyase_1_CS_C"/>
</dbReference>
<keyword evidence="2 5" id="KW-0285">Flavoprotein</keyword>
<protein>
    <submittedName>
        <fullName evidence="7">DNA photolyase family protein</fullName>
    </submittedName>
</protein>
<dbReference type="InterPro" id="IPR036155">
    <property type="entry name" value="Crypto/Photolyase_N_sf"/>
</dbReference>
<dbReference type="InterPro" id="IPR036134">
    <property type="entry name" value="Crypto/Photolyase_FAD-like_sf"/>
</dbReference>
<evidence type="ECO:0000259" key="6">
    <source>
        <dbReference type="PROSITE" id="PS51645"/>
    </source>
</evidence>
<sequence length="444" mass="49564">MTPATTGAGDHEETCVEAVVVLFNRDLRVHDHPALSEACAAARHVVPLFVFDPAIGARHRRDFLLASLHDLRSSLRALGGDLVVRHGDPVAHAVRTAGETGAAAIWASEDVSPLARRRERRLAEECQAHRLEFRLFPGVTVVPPGALRPGGGSHYRVFSPYWRAWSATARRPVLGAPHRLSLPRGVDPGVLPGASPTPYGIVRGGEDEARRRLERWVNDGLASYAETRDLMAGRTSMLSAYLHFGCLSPSEVVARACERPRSEEYVRQLCWRDFHYQVVDAFPDMGRRDYRPRDVDWRRDEEAEAAWREGATGVPIVDAGMRQLRAEGWMHNRVRLVTGSYLTKRLGIDWRAGLEHFAEWLLDGDMPNNSGNWQWVAGTGNDTRPYRTLNPLRQAKRFDPDGEYVRRYVPELAALPGHLVHEPWKVRGGVPGYPSTPLGGELSA</sequence>
<dbReference type="Gene3D" id="3.40.50.620">
    <property type="entry name" value="HUPs"/>
    <property type="match status" value="1"/>
</dbReference>
<keyword evidence="3 5" id="KW-0274">FAD</keyword>
<dbReference type="InterPro" id="IPR014729">
    <property type="entry name" value="Rossmann-like_a/b/a_fold"/>
</dbReference>
<reference evidence="7" key="1">
    <citation type="submission" date="2022-10" db="EMBL/GenBank/DDBJ databases">
        <title>The complete genomes of actinobacterial strains from the NBC collection.</title>
        <authorList>
            <person name="Joergensen T.S."/>
            <person name="Alvarez Arevalo M."/>
            <person name="Sterndorff E.B."/>
            <person name="Faurdal D."/>
            <person name="Vuksanovic O."/>
            <person name="Mourched A.-S."/>
            <person name="Charusanti P."/>
            <person name="Shaw S."/>
            <person name="Blin K."/>
            <person name="Weber T."/>
        </authorList>
    </citation>
    <scope>NUCLEOTIDE SEQUENCE</scope>
    <source>
        <strain evidence="7">NBC_00254</strain>
    </source>
</reference>
<feature type="domain" description="Photolyase/cryptochrome alpha/beta" evidence="6">
    <location>
        <begin position="17"/>
        <end position="141"/>
    </location>
</feature>
<dbReference type="EMBL" id="CP108085">
    <property type="protein sequence ID" value="WUP73807.1"/>
    <property type="molecule type" value="Genomic_DNA"/>
</dbReference>
<proteinExistence type="inferred from homology"/>
<dbReference type="InterPro" id="IPR006050">
    <property type="entry name" value="DNA_photolyase_N"/>
</dbReference>
<dbReference type="SUPFAM" id="SSF52425">
    <property type="entry name" value="Cryptochrome/photolyase, N-terminal domain"/>
    <property type="match status" value="1"/>
</dbReference>
<evidence type="ECO:0000313" key="7">
    <source>
        <dbReference type="EMBL" id="WUP73807.1"/>
    </source>
</evidence>
<dbReference type="PROSITE" id="PS00394">
    <property type="entry name" value="DNA_PHOTOLYASES_1_1"/>
    <property type="match status" value="1"/>
</dbReference>
<keyword evidence="4 5" id="KW-0157">Chromophore</keyword>
<dbReference type="Gene3D" id="1.25.40.80">
    <property type="match status" value="1"/>
</dbReference>
<dbReference type="PANTHER" id="PTHR11455">
    <property type="entry name" value="CRYPTOCHROME"/>
    <property type="match status" value="1"/>
</dbReference>
<dbReference type="Pfam" id="PF00875">
    <property type="entry name" value="DNA_photolyase"/>
    <property type="match status" value="1"/>
</dbReference>
<evidence type="ECO:0000256" key="4">
    <source>
        <dbReference type="ARBA" id="ARBA00022991"/>
    </source>
</evidence>
<evidence type="ECO:0000256" key="3">
    <source>
        <dbReference type="ARBA" id="ARBA00022827"/>
    </source>
</evidence>
<dbReference type="Proteomes" id="UP001432011">
    <property type="component" value="Chromosome"/>
</dbReference>
<dbReference type="PROSITE" id="PS51645">
    <property type="entry name" value="PHR_CRY_ALPHA_BETA"/>
    <property type="match status" value="1"/>
</dbReference>
<dbReference type="SUPFAM" id="SSF48173">
    <property type="entry name" value="Cryptochrome/photolyase FAD-binding domain"/>
    <property type="match status" value="1"/>
</dbReference>
<accession>A0ABZ1SMW5</accession>
<name>A0ABZ1SMW5_9ACTN</name>
<dbReference type="InterPro" id="IPR005101">
    <property type="entry name" value="Cryptochr/Photolyase_FAD-bd"/>
</dbReference>
<dbReference type="RefSeq" id="WP_328708974.1">
    <property type="nucleotide sequence ID" value="NZ_CP108085.1"/>
</dbReference>
<evidence type="ECO:0000256" key="2">
    <source>
        <dbReference type="ARBA" id="ARBA00022630"/>
    </source>
</evidence>
<dbReference type="PRINTS" id="PR00147">
    <property type="entry name" value="DNAPHOTLYASE"/>
</dbReference>
<dbReference type="PANTHER" id="PTHR11455:SF9">
    <property type="entry name" value="CRYPTOCHROME CIRCADIAN CLOCK 5 ISOFORM X1"/>
    <property type="match status" value="1"/>
</dbReference>
<comment type="cofactor">
    <cofactor evidence="1">
        <name>FAD</name>
        <dbReference type="ChEBI" id="CHEBI:57692"/>
    </cofactor>
</comment>
<dbReference type="InterPro" id="IPR002081">
    <property type="entry name" value="Cryptochrome/DNA_photolyase_1"/>
</dbReference>
<gene>
    <name evidence="7" type="ORF">OG913_31155</name>
</gene>
<evidence type="ECO:0000313" key="8">
    <source>
        <dbReference type="Proteomes" id="UP001432011"/>
    </source>
</evidence>
<dbReference type="Gene3D" id="1.10.579.10">
    <property type="entry name" value="DNA Cyclobutane Dipyrimidine Photolyase, subunit A, domain 3"/>
    <property type="match status" value="1"/>
</dbReference>
<organism evidence="7 8">
    <name type="scientific">Microbispora hainanensis</name>
    <dbReference type="NCBI Taxonomy" id="568844"/>
    <lineage>
        <taxon>Bacteria</taxon>
        <taxon>Bacillati</taxon>
        <taxon>Actinomycetota</taxon>
        <taxon>Actinomycetes</taxon>
        <taxon>Streptosporangiales</taxon>
        <taxon>Streptosporangiaceae</taxon>
        <taxon>Microbispora</taxon>
    </lineage>
</organism>
<evidence type="ECO:0000256" key="5">
    <source>
        <dbReference type="RuleBase" id="RU004182"/>
    </source>
</evidence>
<dbReference type="Pfam" id="PF03441">
    <property type="entry name" value="FAD_binding_7"/>
    <property type="match status" value="1"/>
</dbReference>
<keyword evidence="8" id="KW-1185">Reference proteome</keyword>
<comment type="similarity">
    <text evidence="5">Belongs to the DNA photolyase family.</text>
</comment>